<protein>
    <submittedName>
        <fullName evidence="3">Uncharacterized protein</fullName>
    </submittedName>
</protein>
<dbReference type="Proteomes" id="UP000006514">
    <property type="component" value="Unassembled WGS sequence"/>
</dbReference>
<feature type="region of interest" description="Disordered" evidence="1">
    <location>
        <begin position="30"/>
        <end position="50"/>
    </location>
</feature>
<feature type="signal peptide" evidence="2">
    <location>
        <begin position="1"/>
        <end position="20"/>
    </location>
</feature>
<evidence type="ECO:0000256" key="1">
    <source>
        <dbReference type="SAM" id="MobiDB-lite"/>
    </source>
</evidence>
<keyword evidence="4" id="KW-1185">Reference proteome</keyword>
<gene>
    <name evidence="3" type="ORF">AURDEDRAFT_176824</name>
</gene>
<dbReference type="AlphaFoldDB" id="J0CUT1"/>
<evidence type="ECO:0000256" key="2">
    <source>
        <dbReference type="SAM" id="SignalP"/>
    </source>
</evidence>
<feature type="chain" id="PRO_5003732407" evidence="2">
    <location>
        <begin position="21"/>
        <end position="111"/>
    </location>
</feature>
<feature type="region of interest" description="Disordered" evidence="1">
    <location>
        <begin position="79"/>
        <end position="111"/>
    </location>
</feature>
<sequence>MAHLRAAVFWLLLGTLAVCGHRGGFVVTTGHSPPPFSRRPANPAHSRNDQAAPLCNIPVARAAASPFYSPEYAVGGELAAAHRASSPRRSLSPHRRPGRALSSRQLGRHHR</sequence>
<name>J0CUT1_AURST</name>
<dbReference type="EMBL" id="JH687997">
    <property type="protein sequence ID" value="EJD34117.1"/>
    <property type="molecule type" value="Genomic_DNA"/>
</dbReference>
<reference evidence="4" key="1">
    <citation type="journal article" date="2012" name="Science">
        <title>The Paleozoic origin of enzymatic lignin decomposition reconstructed from 31 fungal genomes.</title>
        <authorList>
            <person name="Floudas D."/>
            <person name="Binder M."/>
            <person name="Riley R."/>
            <person name="Barry K."/>
            <person name="Blanchette R.A."/>
            <person name="Henrissat B."/>
            <person name="Martinez A.T."/>
            <person name="Otillar R."/>
            <person name="Spatafora J.W."/>
            <person name="Yadav J.S."/>
            <person name="Aerts A."/>
            <person name="Benoit I."/>
            <person name="Boyd A."/>
            <person name="Carlson A."/>
            <person name="Copeland A."/>
            <person name="Coutinho P.M."/>
            <person name="de Vries R.P."/>
            <person name="Ferreira P."/>
            <person name="Findley K."/>
            <person name="Foster B."/>
            <person name="Gaskell J."/>
            <person name="Glotzer D."/>
            <person name="Gorecki P."/>
            <person name="Heitman J."/>
            <person name="Hesse C."/>
            <person name="Hori C."/>
            <person name="Igarashi K."/>
            <person name="Jurgens J.A."/>
            <person name="Kallen N."/>
            <person name="Kersten P."/>
            <person name="Kohler A."/>
            <person name="Kuees U."/>
            <person name="Kumar T.K.A."/>
            <person name="Kuo A."/>
            <person name="LaButti K."/>
            <person name="Larrondo L.F."/>
            <person name="Lindquist E."/>
            <person name="Ling A."/>
            <person name="Lombard V."/>
            <person name="Lucas S."/>
            <person name="Lundell T."/>
            <person name="Martin R."/>
            <person name="McLaughlin D.J."/>
            <person name="Morgenstern I."/>
            <person name="Morin E."/>
            <person name="Murat C."/>
            <person name="Nagy L.G."/>
            <person name="Nolan M."/>
            <person name="Ohm R.A."/>
            <person name="Patyshakuliyeva A."/>
            <person name="Rokas A."/>
            <person name="Ruiz-Duenas F.J."/>
            <person name="Sabat G."/>
            <person name="Salamov A."/>
            <person name="Samejima M."/>
            <person name="Schmutz J."/>
            <person name="Slot J.C."/>
            <person name="St John F."/>
            <person name="Stenlid J."/>
            <person name="Sun H."/>
            <person name="Sun S."/>
            <person name="Syed K."/>
            <person name="Tsang A."/>
            <person name="Wiebenga A."/>
            <person name="Young D."/>
            <person name="Pisabarro A."/>
            <person name="Eastwood D.C."/>
            <person name="Martin F."/>
            <person name="Cullen D."/>
            <person name="Grigoriev I.V."/>
            <person name="Hibbett D.S."/>
        </authorList>
    </citation>
    <scope>NUCLEOTIDE SEQUENCE [LARGE SCALE GENOMIC DNA]</scope>
    <source>
        <strain evidence="4">TFB10046</strain>
    </source>
</reference>
<dbReference type="InParanoid" id="J0CUT1"/>
<feature type="compositionally biased region" description="Low complexity" evidence="1">
    <location>
        <begin position="79"/>
        <end position="90"/>
    </location>
</feature>
<dbReference type="KEGG" id="adl:AURDEDRAFT_176824"/>
<accession>J0CUT1</accession>
<keyword evidence="2" id="KW-0732">Signal</keyword>
<evidence type="ECO:0000313" key="3">
    <source>
        <dbReference type="EMBL" id="EJD34117.1"/>
    </source>
</evidence>
<proteinExistence type="predicted"/>
<evidence type="ECO:0000313" key="4">
    <source>
        <dbReference type="Proteomes" id="UP000006514"/>
    </source>
</evidence>
<organism evidence="3 4">
    <name type="scientific">Auricularia subglabra (strain TFB-10046 / SS5)</name>
    <name type="common">White-rot fungus</name>
    <name type="synonym">Auricularia delicata (strain TFB10046)</name>
    <dbReference type="NCBI Taxonomy" id="717982"/>
    <lineage>
        <taxon>Eukaryota</taxon>
        <taxon>Fungi</taxon>
        <taxon>Dikarya</taxon>
        <taxon>Basidiomycota</taxon>
        <taxon>Agaricomycotina</taxon>
        <taxon>Agaricomycetes</taxon>
        <taxon>Auriculariales</taxon>
        <taxon>Auriculariaceae</taxon>
        <taxon>Auricularia</taxon>
    </lineage>
</organism>